<dbReference type="EMBL" id="LACB01000223">
    <property type="protein sequence ID" value="KAJ9486162.1"/>
    <property type="molecule type" value="Genomic_DNA"/>
</dbReference>
<proteinExistence type="predicted"/>
<name>A0AAI9X731_PENTH</name>
<evidence type="ECO:0000313" key="1">
    <source>
        <dbReference type="EMBL" id="KAJ9486162.1"/>
    </source>
</evidence>
<sequence>MSIDDLGIHFLITTLYFKASEALDKPKECLSAATPASVCHWHITLSLVITYNSLLYKDSPTPKLAAKRSANFLQIQFRFTSDSLQIQFS</sequence>
<dbReference type="Proteomes" id="UP001227192">
    <property type="component" value="Unassembled WGS sequence"/>
</dbReference>
<organism evidence="1 2">
    <name type="scientific">Penicillium thymicola</name>
    <dbReference type="NCBI Taxonomy" id="293382"/>
    <lineage>
        <taxon>Eukaryota</taxon>
        <taxon>Fungi</taxon>
        <taxon>Dikarya</taxon>
        <taxon>Ascomycota</taxon>
        <taxon>Pezizomycotina</taxon>
        <taxon>Eurotiomycetes</taxon>
        <taxon>Eurotiomycetidae</taxon>
        <taxon>Eurotiales</taxon>
        <taxon>Aspergillaceae</taxon>
        <taxon>Penicillium</taxon>
    </lineage>
</organism>
<reference evidence="1" key="2">
    <citation type="journal article" date="2016" name="Fungal Biol.">
        <title>Ochratoxin A production by Penicillium thymicola.</title>
        <authorList>
            <person name="Nguyen H.D.T."/>
            <person name="McMullin D.R."/>
            <person name="Ponomareva E."/>
            <person name="Riley R."/>
            <person name="Pomraning K.R."/>
            <person name="Baker S.E."/>
            <person name="Seifert K.A."/>
        </authorList>
    </citation>
    <scope>NUCLEOTIDE SEQUENCE</scope>
    <source>
        <strain evidence="1">DAOM 180753</strain>
    </source>
</reference>
<reference evidence="1" key="1">
    <citation type="submission" date="2015-06" db="EMBL/GenBank/DDBJ databases">
        <authorList>
            <person name="Nguyen H."/>
        </authorList>
    </citation>
    <scope>NUCLEOTIDE SEQUENCE</scope>
    <source>
        <strain evidence="1">DAOM 180753</strain>
    </source>
</reference>
<comment type="caution">
    <text evidence="1">The sequence shown here is derived from an EMBL/GenBank/DDBJ whole genome shotgun (WGS) entry which is preliminary data.</text>
</comment>
<gene>
    <name evidence="1" type="ORF">VN97_g7168</name>
</gene>
<accession>A0AAI9X731</accession>
<protein>
    <submittedName>
        <fullName evidence="1">Uncharacterized protein</fullName>
    </submittedName>
</protein>
<evidence type="ECO:0000313" key="2">
    <source>
        <dbReference type="Proteomes" id="UP001227192"/>
    </source>
</evidence>
<keyword evidence="2" id="KW-1185">Reference proteome</keyword>
<dbReference type="AlphaFoldDB" id="A0AAI9X731"/>